<feature type="binding site" evidence="7">
    <location>
        <begin position="287"/>
        <end position="291"/>
    </location>
    <ligand>
        <name>FMN</name>
        <dbReference type="ChEBI" id="CHEBI:58210"/>
    </ligand>
</feature>
<dbReference type="InterPro" id="IPR008259">
    <property type="entry name" value="FMN_hydac_DH_AS"/>
</dbReference>
<keyword evidence="4" id="KW-0560">Oxidoreductase</keyword>
<dbReference type="GO" id="GO:0010181">
    <property type="term" value="F:FMN binding"/>
    <property type="evidence" value="ECO:0007669"/>
    <property type="project" value="InterPro"/>
</dbReference>
<comment type="similarity">
    <text evidence="5">Belongs to the FMN-dependent alpha-hydroxy acid dehydrogenase family.</text>
</comment>
<feature type="binding site" evidence="7">
    <location>
        <position position="155"/>
    </location>
    <ligand>
        <name>FMN</name>
        <dbReference type="ChEBI" id="CHEBI:58210"/>
    </ligand>
</feature>
<dbReference type="Gene3D" id="3.20.20.70">
    <property type="entry name" value="Aldolase class I"/>
    <property type="match status" value="1"/>
</dbReference>
<dbReference type="GO" id="GO:0016491">
    <property type="term" value="F:oxidoreductase activity"/>
    <property type="evidence" value="ECO:0007669"/>
    <property type="project" value="UniProtKB-KW"/>
</dbReference>
<accession>A0A1F5UXH4</accession>
<feature type="binding site" evidence="7">
    <location>
        <position position="232"/>
    </location>
    <ligand>
        <name>FMN</name>
        <dbReference type="ChEBI" id="CHEBI:58210"/>
    </ligand>
</feature>
<evidence type="ECO:0000313" key="10">
    <source>
        <dbReference type="Proteomes" id="UP000179157"/>
    </source>
</evidence>
<feature type="binding site" evidence="7">
    <location>
        <position position="129"/>
    </location>
    <ligand>
        <name>glyoxylate</name>
        <dbReference type="ChEBI" id="CHEBI:36655"/>
    </ligand>
</feature>
<dbReference type="PANTHER" id="PTHR10578">
    <property type="entry name" value="S -2-HYDROXY-ACID OXIDASE-RELATED"/>
    <property type="match status" value="1"/>
</dbReference>
<evidence type="ECO:0000256" key="1">
    <source>
        <dbReference type="ARBA" id="ARBA00001917"/>
    </source>
</evidence>
<sequence length="361" mass="39159">MEPVRLAEYEHLARQALPKMAYDYIAGGAEDEVTLGENEAAFQRLKLRPRVLVDVSRVDASTRILGQRVEFPVLLAPIAIQCLAHPEGEQATARAAASAGTIMVLSTMSTFSMEEVAQVSDGPRWFQLYCYRDRKVTQGFVERAHSHGYSAICMTVDTPYLGRRERDIRNRFQYPSNIVLKNFVGHVDLAAIPSDIHGSAVAAYAASLLSPSLTWDDVDWLCSLTSLPIVLKGILTAEDARLAVEHGVKGIIVSNHGGRQLDGVPATIEALPEIVEVVQGRAEVLLDGGVRRGTDVLKALALGAKAVLIGRPYIWGLAVDGEAGVKRVLAMLRAEFELAMALAGYRSVSEINSNLVVRACG</sequence>
<dbReference type="InterPro" id="IPR000262">
    <property type="entry name" value="FMN-dep_DH"/>
</dbReference>
<keyword evidence="2 7" id="KW-0285">Flavoprotein</keyword>
<dbReference type="EMBL" id="MFGX01000047">
    <property type="protein sequence ID" value="OGF55855.1"/>
    <property type="molecule type" value="Genomic_DNA"/>
</dbReference>
<feature type="binding site" evidence="7">
    <location>
        <position position="254"/>
    </location>
    <ligand>
        <name>FMN</name>
        <dbReference type="ChEBI" id="CHEBI:58210"/>
    </ligand>
</feature>
<feature type="binding site" evidence="7">
    <location>
        <position position="164"/>
    </location>
    <ligand>
        <name>glyoxylate</name>
        <dbReference type="ChEBI" id="CHEBI:36655"/>
    </ligand>
</feature>
<proteinExistence type="inferred from homology"/>
<evidence type="ECO:0000256" key="6">
    <source>
        <dbReference type="PIRSR" id="PIRSR000138-1"/>
    </source>
</evidence>
<feature type="binding site" evidence="7">
    <location>
        <position position="256"/>
    </location>
    <ligand>
        <name>glyoxylate</name>
        <dbReference type="ChEBI" id="CHEBI:36655"/>
    </ligand>
</feature>
<dbReference type="SUPFAM" id="SSF51395">
    <property type="entry name" value="FMN-linked oxidoreductases"/>
    <property type="match status" value="1"/>
</dbReference>
<dbReference type="PANTHER" id="PTHR10578:SF107">
    <property type="entry name" value="2-HYDROXYACID OXIDASE 1"/>
    <property type="match status" value="1"/>
</dbReference>
<evidence type="ECO:0000256" key="4">
    <source>
        <dbReference type="ARBA" id="ARBA00023002"/>
    </source>
</evidence>
<dbReference type="GO" id="GO:0005737">
    <property type="term" value="C:cytoplasm"/>
    <property type="evidence" value="ECO:0007669"/>
    <property type="project" value="UniProtKB-ARBA"/>
</dbReference>
<evidence type="ECO:0000256" key="3">
    <source>
        <dbReference type="ARBA" id="ARBA00022643"/>
    </source>
</evidence>
<dbReference type="STRING" id="1817864.A2Z21_00580"/>
<dbReference type="PIRSF" id="PIRSF000138">
    <property type="entry name" value="Al-hdrx_acd_dh"/>
    <property type="match status" value="1"/>
</dbReference>
<organism evidence="9 10">
    <name type="scientific">Fraserbacteria sp. (strain RBG_16_55_9)</name>
    <dbReference type="NCBI Taxonomy" id="1817864"/>
    <lineage>
        <taxon>Bacteria</taxon>
        <taxon>Candidatus Fraseribacteriota</taxon>
    </lineage>
</organism>
<feature type="active site" description="Proton acceptor" evidence="6">
    <location>
        <position position="256"/>
    </location>
</feature>
<feature type="domain" description="FMN hydroxy acid dehydrogenase" evidence="8">
    <location>
        <begin position="1"/>
        <end position="361"/>
    </location>
</feature>
<feature type="binding site" evidence="7">
    <location>
        <position position="259"/>
    </location>
    <ligand>
        <name>glyoxylate</name>
        <dbReference type="ChEBI" id="CHEBI:36655"/>
    </ligand>
</feature>
<evidence type="ECO:0000259" key="8">
    <source>
        <dbReference type="PROSITE" id="PS51349"/>
    </source>
</evidence>
<dbReference type="InterPro" id="IPR037396">
    <property type="entry name" value="FMN_HAD"/>
</dbReference>
<evidence type="ECO:0000256" key="5">
    <source>
        <dbReference type="ARBA" id="ARBA00024042"/>
    </source>
</evidence>
<dbReference type="InterPro" id="IPR013785">
    <property type="entry name" value="Aldolase_TIM"/>
</dbReference>
<dbReference type="Proteomes" id="UP000179157">
    <property type="component" value="Unassembled WGS sequence"/>
</dbReference>
<dbReference type="CDD" id="cd02809">
    <property type="entry name" value="alpha_hydroxyacid_oxid_FMN"/>
    <property type="match status" value="1"/>
</dbReference>
<feature type="binding site" evidence="7">
    <location>
        <position position="106"/>
    </location>
    <ligand>
        <name>FMN</name>
        <dbReference type="ChEBI" id="CHEBI:58210"/>
    </ligand>
</feature>
<evidence type="ECO:0000313" key="9">
    <source>
        <dbReference type="EMBL" id="OGF55855.1"/>
    </source>
</evidence>
<name>A0A1F5UXH4_FRAXR</name>
<dbReference type="PROSITE" id="PS00557">
    <property type="entry name" value="FMN_HYDROXY_ACID_DH_1"/>
    <property type="match status" value="1"/>
</dbReference>
<gene>
    <name evidence="9" type="ORF">A2Z21_00580</name>
</gene>
<dbReference type="AlphaFoldDB" id="A0A1F5UXH4"/>
<reference evidence="9 10" key="1">
    <citation type="journal article" date="2016" name="Nat. Commun.">
        <title>Thousands of microbial genomes shed light on interconnected biogeochemical processes in an aquifer system.</title>
        <authorList>
            <person name="Anantharaman K."/>
            <person name="Brown C.T."/>
            <person name="Hug L.A."/>
            <person name="Sharon I."/>
            <person name="Castelle C.J."/>
            <person name="Probst A.J."/>
            <person name="Thomas B.C."/>
            <person name="Singh A."/>
            <person name="Wilkins M.J."/>
            <person name="Karaoz U."/>
            <person name="Brodie E.L."/>
            <person name="Williams K.H."/>
            <person name="Hubbard S.S."/>
            <person name="Banfield J.F."/>
        </authorList>
    </citation>
    <scope>NUCLEOTIDE SEQUENCE [LARGE SCALE GENOMIC DNA]</scope>
    <source>
        <strain evidence="10">RBG_16_55_9</strain>
    </source>
</reference>
<feature type="binding site" evidence="7">
    <location>
        <position position="24"/>
    </location>
    <ligand>
        <name>glyoxylate</name>
        <dbReference type="ChEBI" id="CHEBI:36655"/>
    </ligand>
</feature>
<dbReference type="PROSITE" id="PS51349">
    <property type="entry name" value="FMN_HYDROXY_ACID_DH_2"/>
    <property type="match status" value="1"/>
</dbReference>
<dbReference type="InterPro" id="IPR012133">
    <property type="entry name" value="Alpha-hydoxy_acid_DH_FMN"/>
</dbReference>
<dbReference type="FunFam" id="3.20.20.70:FF:000056">
    <property type="entry name" value="hydroxyacid oxidase 2"/>
    <property type="match status" value="1"/>
</dbReference>
<comment type="cofactor">
    <cofactor evidence="1">
        <name>FMN</name>
        <dbReference type="ChEBI" id="CHEBI:58210"/>
    </cofactor>
</comment>
<protein>
    <submittedName>
        <fullName evidence="9">Alpha-hydroxy-acid oxidizing enzyme</fullName>
    </submittedName>
</protein>
<comment type="caution">
    <text evidence="9">The sequence shown here is derived from an EMBL/GenBank/DDBJ whole genome shotgun (WGS) entry which is preliminary data.</text>
</comment>
<feature type="binding site" evidence="7">
    <location>
        <position position="127"/>
    </location>
    <ligand>
        <name>FMN</name>
        <dbReference type="ChEBI" id="CHEBI:58210"/>
    </ligand>
</feature>
<feature type="binding site" evidence="7">
    <location>
        <begin position="77"/>
        <end position="79"/>
    </location>
    <ligand>
        <name>FMN</name>
        <dbReference type="ChEBI" id="CHEBI:58210"/>
    </ligand>
</feature>
<feature type="binding site" evidence="7">
    <location>
        <begin position="310"/>
        <end position="311"/>
    </location>
    <ligand>
        <name>FMN</name>
        <dbReference type="ChEBI" id="CHEBI:58210"/>
    </ligand>
</feature>
<evidence type="ECO:0000256" key="2">
    <source>
        <dbReference type="ARBA" id="ARBA00022630"/>
    </source>
</evidence>
<dbReference type="Pfam" id="PF01070">
    <property type="entry name" value="FMN_dh"/>
    <property type="match status" value="1"/>
</dbReference>
<evidence type="ECO:0000256" key="7">
    <source>
        <dbReference type="PIRSR" id="PIRSR000138-2"/>
    </source>
</evidence>
<keyword evidence="3 7" id="KW-0288">FMN</keyword>